<dbReference type="Proteomes" id="UP000734854">
    <property type="component" value="Unassembled WGS sequence"/>
</dbReference>
<keyword evidence="3" id="KW-1185">Reference proteome</keyword>
<evidence type="ECO:0000313" key="3">
    <source>
        <dbReference type="Proteomes" id="UP000734854"/>
    </source>
</evidence>
<dbReference type="PANTHER" id="PTHR35318">
    <property type="entry name" value="BNAA10G08410D PROTEIN"/>
    <property type="match status" value="1"/>
</dbReference>
<dbReference type="PANTHER" id="PTHR35318:SF2">
    <property type="entry name" value="OS08G0138900 PROTEIN"/>
    <property type="match status" value="1"/>
</dbReference>
<reference evidence="2 3" key="1">
    <citation type="submission" date="2020-08" db="EMBL/GenBank/DDBJ databases">
        <title>Plant Genome Project.</title>
        <authorList>
            <person name="Zhang R.-G."/>
        </authorList>
    </citation>
    <scope>NUCLEOTIDE SEQUENCE [LARGE SCALE GENOMIC DNA]</scope>
    <source>
        <tissue evidence="2">Rhizome</tissue>
    </source>
</reference>
<dbReference type="EMBL" id="JACMSC010000010">
    <property type="protein sequence ID" value="KAG6505818.1"/>
    <property type="molecule type" value="Genomic_DNA"/>
</dbReference>
<protein>
    <submittedName>
        <fullName evidence="2">Uncharacterized protein</fullName>
    </submittedName>
</protein>
<feature type="region of interest" description="Disordered" evidence="1">
    <location>
        <begin position="74"/>
        <end position="94"/>
    </location>
</feature>
<feature type="region of interest" description="Disordered" evidence="1">
    <location>
        <begin position="17"/>
        <end position="53"/>
    </location>
</feature>
<comment type="caution">
    <text evidence="2">The sequence shown here is derived from an EMBL/GenBank/DDBJ whole genome shotgun (WGS) entry which is preliminary data.</text>
</comment>
<evidence type="ECO:0000313" key="2">
    <source>
        <dbReference type="EMBL" id="KAG6505818.1"/>
    </source>
</evidence>
<proteinExistence type="predicted"/>
<name>A0A8J5GCH6_ZINOF</name>
<evidence type="ECO:0000256" key="1">
    <source>
        <dbReference type="SAM" id="MobiDB-lite"/>
    </source>
</evidence>
<gene>
    <name evidence="2" type="ORF">ZIOFF_038184</name>
</gene>
<feature type="compositionally biased region" description="Basic and acidic residues" evidence="1">
    <location>
        <begin position="26"/>
        <end position="35"/>
    </location>
</feature>
<feature type="compositionally biased region" description="Basic residues" evidence="1">
    <location>
        <begin position="85"/>
        <end position="94"/>
    </location>
</feature>
<organism evidence="2 3">
    <name type="scientific">Zingiber officinale</name>
    <name type="common">Ginger</name>
    <name type="synonym">Amomum zingiber</name>
    <dbReference type="NCBI Taxonomy" id="94328"/>
    <lineage>
        <taxon>Eukaryota</taxon>
        <taxon>Viridiplantae</taxon>
        <taxon>Streptophyta</taxon>
        <taxon>Embryophyta</taxon>
        <taxon>Tracheophyta</taxon>
        <taxon>Spermatophyta</taxon>
        <taxon>Magnoliopsida</taxon>
        <taxon>Liliopsida</taxon>
        <taxon>Zingiberales</taxon>
        <taxon>Zingiberaceae</taxon>
        <taxon>Zingiber</taxon>
    </lineage>
</organism>
<dbReference type="AlphaFoldDB" id="A0A8J5GCH6"/>
<sequence length="123" mass="13241">MLMIFNCACQPEMMSSLDFPSRWRSPRPEAAKDRTTSAPTGSTKSQRRAAPWRPSLMSISEDVALFATGDATAKAAAGGGGGTRKASKAKSARSVRPRSFKDDYGYYRAAKLVPAFAPAAFIF</sequence>
<accession>A0A8J5GCH6</accession>